<keyword evidence="2" id="KW-0472">Membrane</keyword>
<keyword evidence="4" id="KW-1185">Reference proteome</keyword>
<proteinExistence type="predicted"/>
<dbReference type="EMBL" id="BAABKQ010000001">
    <property type="protein sequence ID" value="GAA4819975.1"/>
    <property type="molecule type" value="Genomic_DNA"/>
</dbReference>
<reference evidence="4" key="1">
    <citation type="journal article" date="2019" name="Int. J. Syst. Evol. Microbiol.">
        <title>The Global Catalogue of Microorganisms (GCM) 10K type strain sequencing project: providing services to taxonomists for standard genome sequencing and annotation.</title>
        <authorList>
            <consortium name="The Broad Institute Genomics Platform"/>
            <consortium name="The Broad Institute Genome Sequencing Center for Infectious Disease"/>
            <person name="Wu L."/>
            <person name="Ma J."/>
        </authorList>
    </citation>
    <scope>NUCLEOTIDE SEQUENCE [LARGE SCALE GENOMIC DNA]</scope>
    <source>
        <strain evidence="4">JCM 18542</strain>
    </source>
</reference>
<sequence>MKADERLSGAPPPRYPGTGQGSGGTGGTGEGPPEAPSAVRIAYELWCLVAVLGIGTTVGVILVMSGLQDTVVDEMLERFSGGVNGQPVTRADVVSSFHLSLGVIGVLGAVVIGLTWLVARRMLRGKAWARAVLVGFTAIITVIGFEGLLGFNSNGSVVLEVCAILQAVLAIGASVIVHRGEAHRFFYGGRPR</sequence>
<accession>A0ABP9CV30</accession>
<evidence type="ECO:0000256" key="2">
    <source>
        <dbReference type="SAM" id="Phobius"/>
    </source>
</evidence>
<feature type="transmembrane region" description="Helical" evidence="2">
    <location>
        <begin position="131"/>
        <end position="151"/>
    </location>
</feature>
<evidence type="ECO:0000256" key="1">
    <source>
        <dbReference type="SAM" id="MobiDB-lite"/>
    </source>
</evidence>
<gene>
    <name evidence="3" type="ORF">GCM10023353_29620</name>
</gene>
<feature type="compositionally biased region" description="Gly residues" evidence="1">
    <location>
        <begin position="18"/>
        <end position="30"/>
    </location>
</feature>
<feature type="transmembrane region" description="Helical" evidence="2">
    <location>
        <begin position="97"/>
        <end position="119"/>
    </location>
</feature>
<feature type="transmembrane region" description="Helical" evidence="2">
    <location>
        <begin position="45"/>
        <end position="67"/>
    </location>
</feature>
<comment type="caution">
    <text evidence="3">The sequence shown here is derived from an EMBL/GenBank/DDBJ whole genome shotgun (WGS) entry which is preliminary data.</text>
</comment>
<name>A0ABP9CV30_9ACTN</name>
<evidence type="ECO:0000313" key="3">
    <source>
        <dbReference type="EMBL" id="GAA4819975.1"/>
    </source>
</evidence>
<feature type="region of interest" description="Disordered" evidence="1">
    <location>
        <begin position="1"/>
        <end position="33"/>
    </location>
</feature>
<keyword evidence="2" id="KW-1133">Transmembrane helix</keyword>
<dbReference type="RefSeq" id="WP_200173632.1">
    <property type="nucleotide sequence ID" value="NZ_BAABKQ010000001.1"/>
</dbReference>
<organism evidence="3 4">
    <name type="scientific">Tomitella cavernea</name>
    <dbReference type="NCBI Taxonomy" id="1387982"/>
    <lineage>
        <taxon>Bacteria</taxon>
        <taxon>Bacillati</taxon>
        <taxon>Actinomycetota</taxon>
        <taxon>Actinomycetes</taxon>
        <taxon>Mycobacteriales</taxon>
        <taxon>Tomitella</taxon>
    </lineage>
</organism>
<feature type="transmembrane region" description="Helical" evidence="2">
    <location>
        <begin position="157"/>
        <end position="177"/>
    </location>
</feature>
<protein>
    <recommendedName>
        <fullName evidence="5">DUF2127 domain-containing protein</fullName>
    </recommendedName>
</protein>
<keyword evidence="2" id="KW-0812">Transmembrane</keyword>
<evidence type="ECO:0008006" key="5">
    <source>
        <dbReference type="Google" id="ProtNLM"/>
    </source>
</evidence>
<evidence type="ECO:0000313" key="4">
    <source>
        <dbReference type="Proteomes" id="UP001500839"/>
    </source>
</evidence>
<dbReference type="Proteomes" id="UP001500839">
    <property type="component" value="Unassembled WGS sequence"/>
</dbReference>